<accession>A0A8H2XZF4</accession>
<dbReference type="InterPro" id="IPR008271">
    <property type="entry name" value="Ser/Thr_kinase_AS"/>
</dbReference>
<dbReference type="PROSITE" id="PS50011">
    <property type="entry name" value="PROTEIN_KINASE_DOM"/>
    <property type="match status" value="1"/>
</dbReference>
<evidence type="ECO:0000313" key="3">
    <source>
        <dbReference type="EMBL" id="CAE6440084.1"/>
    </source>
</evidence>
<dbReference type="InterPro" id="IPR011009">
    <property type="entry name" value="Kinase-like_dom_sf"/>
</dbReference>
<feature type="compositionally biased region" description="Polar residues" evidence="1">
    <location>
        <begin position="1"/>
        <end position="16"/>
    </location>
</feature>
<comment type="caution">
    <text evidence="3">The sequence shown here is derived from an EMBL/GenBank/DDBJ whole genome shotgun (WGS) entry which is preliminary data.</text>
</comment>
<name>A0A8H2XZF4_9AGAM</name>
<proteinExistence type="predicted"/>
<dbReference type="PANTHER" id="PTHR44329:SF214">
    <property type="entry name" value="PROTEIN KINASE DOMAIN-CONTAINING PROTEIN"/>
    <property type="match status" value="1"/>
</dbReference>
<gene>
    <name evidence="3" type="ORF">RDB_LOCUS128037</name>
</gene>
<dbReference type="GO" id="GO:0004674">
    <property type="term" value="F:protein serine/threonine kinase activity"/>
    <property type="evidence" value="ECO:0007669"/>
    <property type="project" value="TreeGrafter"/>
</dbReference>
<feature type="non-terminal residue" evidence="3">
    <location>
        <position position="1"/>
    </location>
</feature>
<feature type="domain" description="Protein kinase" evidence="2">
    <location>
        <begin position="256"/>
        <end position="514"/>
    </location>
</feature>
<dbReference type="InterPro" id="IPR000719">
    <property type="entry name" value="Prot_kinase_dom"/>
</dbReference>
<sequence>MFGNASATSLHGSTIPSKKEYKRPRGFGIWGHTSSRRGPNATSASLPEAAPFNKIPAQTHKGTDSLEFMDSLEHHSGTTPTNDAKKKWKWASKIFRFVSQPIDKKNEDIGTRPLAAIEAAYPDAVMEQTQSKVTDMSSNCLYSDEPRSFTSGELQGSPVTGPLISATLVPAVDIIGSAVASAEGEVAEDETPLVQIIIDNKQPPATIPIFEFNNVSDRNNRRRGTSISRTMSASEVVSLLLEHDCQDITKSLELSTFHEHPSSHGGFSDIFRGELRDGRHVAVKALRVSAESLADNPNHLRQAARELHTWSKCNHPNVMPLLGLAVFRGRIGMVSPWMWNAKVASYLEENRNVNRYRLCVQISEGLSYLHQIRIVHGDLKGANVLISKEGAPVLIDFGNSILKDQTLKFTQARSTNGMTPRWSAAELLTGSSSHTEASDIYALGMEIMTGMLPYQNLLKDALYYKVVMEKALPDRPVTTMPTGNEDEDKLWELLTKCWSFNPEERPTAAAVADT</sequence>
<dbReference type="Proteomes" id="UP000663846">
    <property type="component" value="Unassembled WGS sequence"/>
</dbReference>
<dbReference type="SUPFAM" id="SSF56112">
    <property type="entry name" value="Protein kinase-like (PK-like)"/>
    <property type="match status" value="1"/>
</dbReference>
<dbReference type="SMART" id="SM00220">
    <property type="entry name" value="S_TKc"/>
    <property type="match status" value="1"/>
</dbReference>
<dbReference type="AlphaFoldDB" id="A0A8H2XZF4"/>
<dbReference type="EMBL" id="CAJMWS010000385">
    <property type="protein sequence ID" value="CAE6440084.1"/>
    <property type="molecule type" value="Genomic_DNA"/>
</dbReference>
<evidence type="ECO:0000259" key="2">
    <source>
        <dbReference type="PROSITE" id="PS50011"/>
    </source>
</evidence>
<evidence type="ECO:0000256" key="1">
    <source>
        <dbReference type="SAM" id="MobiDB-lite"/>
    </source>
</evidence>
<dbReference type="Gene3D" id="1.10.510.10">
    <property type="entry name" value="Transferase(Phosphotransferase) domain 1"/>
    <property type="match status" value="1"/>
</dbReference>
<feature type="region of interest" description="Disordered" evidence="1">
    <location>
        <begin position="1"/>
        <end position="59"/>
    </location>
</feature>
<dbReference type="Pfam" id="PF00069">
    <property type="entry name" value="Pkinase"/>
    <property type="match status" value="1"/>
</dbReference>
<evidence type="ECO:0000313" key="4">
    <source>
        <dbReference type="Proteomes" id="UP000663846"/>
    </source>
</evidence>
<organism evidence="3 4">
    <name type="scientific">Rhizoctonia solani</name>
    <dbReference type="NCBI Taxonomy" id="456999"/>
    <lineage>
        <taxon>Eukaryota</taxon>
        <taxon>Fungi</taxon>
        <taxon>Dikarya</taxon>
        <taxon>Basidiomycota</taxon>
        <taxon>Agaricomycotina</taxon>
        <taxon>Agaricomycetes</taxon>
        <taxon>Cantharellales</taxon>
        <taxon>Ceratobasidiaceae</taxon>
        <taxon>Rhizoctonia</taxon>
    </lineage>
</organism>
<dbReference type="PANTHER" id="PTHR44329">
    <property type="entry name" value="SERINE/THREONINE-PROTEIN KINASE TNNI3K-RELATED"/>
    <property type="match status" value="1"/>
</dbReference>
<feature type="compositionally biased region" description="Polar residues" evidence="1">
    <location>
        <begin position="32"/>
        <end position="45"/>
    </location>
</feature>
<dbReference type="InterPro" id="IPR051681">
    <property type="entry name" value="Ser/Thr_Kinases-Pseudokinases"/>
</dbReference>
<dbReference type="PROSITE" id="PS00108">
    <property type="entry name" value="PROTEIN_KINASE_ST"/>
    <property type="match status" value="1"/>
</dbReference>
<reference evidence="3" key="1">
    <citation type="submission" date="2021-01" db="EMBL/GenBank/DDBJ databases">
        <authorList>
            <person name="Kaushik A."/>
        </authorList>
    </citation>
    <scope>NUCLEOTIDE SEQUENCE</scope>
    <source>
        <strain evidence="3">AG1-1C</strain>
    </source>
</reference>
<dbReference type="GO" id="GO:0005524">
    <property type="term" value="F:ATP binding"/>
    <property type="evidence" value="ECO:0007669"/>
    <property type="project" value="InterPro"/>
</dbReference>
<protein>
    <recommendedName>
        <fullName evidence="2">Protein kinase domain-containing protein</fullName>
    </recommendedName>
</protein>